<reference evidence="1" key="1">
    <citation type="submission" date="2023-04" db="EMBL/GenBank/DDBJ databases">
        <title>Draft Genome sequencing of Naganishia species isolated from polar environments using Oxford Nanopore Technology.</title>
        <authorList>
            <person name="Leo P."/>
            <person name="Venkateswaran K."/>
        </authorList>
    </citation>
    <scope>NUCLEOTIDE SEQUENCE</scope>
    <source>
        <strain evidence="1">MNA-CCFEE 5423</strain>
    </source>
</reference>
<dbReference type="EMBL" id="JASBWT010000016">
    <property type="protein sequence ID" value="KAJ9097749.1"/>
    <property type="molecule type" value="Genomic_DNA"/>
</dbReference>
<comment type="caution">
    <text evidence="1">The sequence shown here is derived from an EMBL/GenBank/DDBJ whole genome shotgun (WGS) entry which is preliminary data.</text>
</comment>
<organism evidence="1 2">
    <name type="scientific">Naganishia friedmannii</name>
    <dbReference type="NCBI Taxonomy" id="89922"/>
    <lineage>
        <taxon>Eukaryota</taxon>
        <taxon>Fungi</taxon>
        <taxon>Dikarya</taxon>
        <taxon>Basidiomycota</taxon>
        <taxon>Agaricomycotina</taxon>
        <taxon>Tremellomycetes</taxon>
        <taxon>Filobasidiales</taxon>
        <taxon>Filobasidiaceae</taxon>
        <taxon>Naganishia</taxon>
    </lineage>
</organism>
<proteinExistence type="predicted"/>
<name>A0ACC2VEC5_9TREE</name>
<evidence type="ECO:0000313" key="2">
    <source>
        <dbReference type="Proteomes" id="UP001227268"/>
    </source>
</evidence>
<dbReference type="Proteomes" id="UP001227268">
    <property type="component" value="Unassembled WGS sequence"/>
</dbReference>
<gene>
    <name evidence="1" type="ORF">QFC21_004787</name>
</gene>
<accession>A0ACC2VEC5</accession>
<keyword evidence="2" id="KW-1185">Reference proteome</keyword>
<evidence type="ECO:0000313" key="1">
    <source>
        <dbReference type="EMBL" id="KAJ9097749.1"/>
    </source>
</evidence>
<protein>
    <submittedName>
        <fullName evidence="1">Uncharacterized protein</fullName>
    </submittedName>
</protein>
<sequence length="755" mass="85233">MESSLPDGQPTMPDVISIDDSDNDEPVLSQRQSGEDKKPLRGREMTGELRDHTKHTNMNGSSSSGIKEILQWRAATLQEMKMEGKKAYRTHWQLYEKSYVEASERCLALQNENERLKENLVAAALVEMQGKETERQNSELEEKCKKLEEQLGKAQALSNTPNASSHGHGPQASLVEEFDDTSSAWVQNDAVNPECDVALQQRQTFEKVTAELTQVVSALPSGTDTSIVERMKTHHRDTMDELRKQRLEVASLKSEMGMKQARIAALTAELEKANARATAKPARADGSISITEGSTAAELELVQAKLADVSQKLLAANTQKMGLQEEIEQHEESKNDMDREMLALRDQLARVKEDLEWAENEKEEIGEDIIYIMETSQLSLRDAFRKQKRDIEDLTRRLEEAREAVMLHQDDERDATLLQEQLEGKIERIQETNKAKQSRINALENEVKKLKQQMKHPRPDHVSTTKSAQHRDVESKLRICESDKQALQEKLDDLEGVDAELKVLKKQFRLAEEKQQRMEKKEAQLRTERNDFQKQFGSASDGMEKRQRQIDRLTADLKDAQSLSKAKDAEIKALDRRTTSLSSGLEVSADSKIKLEEKVVALEERMEALDGSLSFERDLSTRLKELLKASRDRASRNDTSHSNETPTRTRNRSVSLGVTPSSSLTSSAKKRGPELDLFDEELREIAVKLCDKVFEGPEGLCMACSKQLKVGDMPAVAPKDRVAHLVEHHPNVLRKVKAAGIVAAHKRPRTESTQL</sequence>